<name>A0ABV3H4B2_9ACTN</name>
<dbReference type="Proteomes" id="UP001552427">
    <property type="component" value="Unassembled WGS sequence"/>
</dbReference>
<dbReference type="EMBL" id="JBFARM010000005">
    <property type="protein sequence ID" value="MEV4287353.1"/>
    <property type="molecule type" value="Genomic_DNA"/>
</dbReference>
<protein>
    <submittedName>
        <fullName evidence="1">Uncharacterized protein</fullName>
    </submittedName>
</protein>
<keyword evidence="2" id="KW-1185">Reference proteome</keyword>
<comment type="caution">
    <text evidence="1">The sequence shown here is derived from an EMBL/GenBank/DDBJ whole genome shotgun (WGS) entry which is preliminary data.</text>
</comment>
<evidence type="ECO:0000313" key="2">
    <source>
        <dbReference type="Proteomes" id="UP001552427"/>
    </source>
</evidence>
<sequence>MARVTAVTAVLAWVNTHPTLKMPGRLDLGAFRTQIRSPSRGAYLWVTRLDGTDALIAEEAADQARIAGVVFAATNEAAEAAAVAYANALDAVRTRTPMGDAVCLVVDGITGPQMLDDQAGERGELYAYQVDADFFLINGGS</sequence>
<accession>A0ABV3H4B2</accession>
<organism evidence="1 2">
    <name type="scientific">Nonomuraea bangladeshensis</name>
    <dbReference type="NCBI Taxonomy" id="404385"/>
    <lineage>
        <taxon>Bacteria</taxon>
        <taxon>Bacillati</taxon>
        <taxon>Actinomycetota</taxon>
        <taxon>Actinomycetes</taxon>
        <taxon>Streptosporangiales</taxon>
        <taxon>Streptosporangiaceae</taxon>
        <taxon>Nonomuraea</taxon>
    </lineage>
</organism>
<gene>
    <name evidence="1" type="ORF">AB0K40_17755</name>
</gene>
<reference evidence="1 2" key="1">
    <citation type="submission" date="2024-06" db="EMBL/GenBank/DDBJ databases">
        <title>The Natural Products Discovery Center: Release of the First 8490 Sequenced Strains for Exploring Actinobacteria Biosynthetic Diversity.</title>
        <authorList>
            <person name="Kalkreuter E."/>
            <person name="Kautsar S.A."/>
            <person name="Yang D."/>
            <person name="Bader C.D."/>
            <person name="Teijaro C.N."/>
            <person name="Fluegel L."/>
            <person name="Davis C.M."/>
            <person name="Simpson J.R."/>
            <person name="Lauterbach L."/>
            <person name="Steele A.D."/>
            <person name="Gui C."/>
            <person name="Meng S."/>
            <person name="Li G."/>
            <person name="Viehrig K."/>
            <person name="Ye F."/>
            <person name="Su P."/>
            <person name="Kiefer A.F."/>
            <person name="Nichols A."/>
            <person name="Cepeda A.J."/>
            <person name="Yan W."/>
            <person name="Fan B."/>
            <person name="Jiang Y."/>
            <person name="Adhikari A."/>
            <person name="Zheng C.-J."/>
            <person name="Schuster L."/>
            <person name="Cowan T.M."/>
            <person name="Smanski M.J."/>
            <person name="Chevrette M.G."/>
            <person name="De Carvalho L.P.S."/>
            <person name="Shen B."/>
        </authorList>
    </citation>
    <scope>NUCLEOTIDE SEQUENCE [LARGE SCALE GENOMIC DNA]</scope>
    <source>
        <strain evidence="1 2">NPDC049574</strain>
    </source>
</reference>
<evidence type="ECO:0000313" key="1">
    <source>
        <dbReference type="EMBL" id="MEV4287353.1"/>
    </source>
</evidence>
<dbReference type="RefSeq" id="WP_364450710.1">
    <property type="nucleotide sequence ID" value="NZ_JBFARM010000005.1"/>
</dbReference>
<proteinExistence type="predicted"/>